<feature type="domain" description="HTH marR-type" evidence="1">
    <location>
        <begin position="1"/>
        <end position="151"/>
    </location>
</feature>
<dbReference type="InterPro" id="IPR039422">
    <property type="entry name" value="MarR/SlyA-like"/>
</dbReference>
<dbReference type="PANTHER" id="PTHR33164">
    <property type="entry name" value="TRANSCRIPTIONAL REGULATOR, MARR FAMILY"/>
    <property type="match status" value="1"/>
</dbReference>
<dbReference type="Pfam" id="PF01047">
    <property type="entry name" value="MarR"/>
    <property type="match status" value="1"/>
</dbReference>
<evidence type="ECO:0000259" key="1">
    <source>
        <dbReference type="PROSITE" id="PS50995"/>
    </source>
</evidence>
<dbReference type="PRINTS" id="PR00598">
    <property type="entry name" value="HTHMARR"/>
</dbReference>
<dbReference type="EMBL" id="PNHG01000001">
    <property type="protein sequence ID" value="PMC65402.1"/>
    <property type="molecule type" value="Genomic_DNA"/>
</dbReference>
<dbReference type="InterPro" id="IPR000835">
    <property type="entry name" value="HTH_MarR-typ"/>
</dbReference>
<organism evidence="2 3">
    <name type="scientific">Corynebacterium tuscaniense</name>
    <dbReference type="NCBI Taxonomy" id="302449"/>
    <lineage>
        <taxon>Bacteria</taxon>
        <taxon>Bacillati</taxon>
        <taxon>Actinomycetota</taxon>
        <taxon>Actinomycetes</taxon>
        <taxon>Mycobacteriales</taxon>
        <taxon>Corynebacteriaceae</taxon>
        <taxon>Corynebacterium</taxon>
    </lineage>
</organism>
<reference evidence="2 3" key="1">
    <citation type="submission" date="2017-09" db="EMBL/GenBank/DDBJ databases">
        <title>Bacterial strain isolated from the female urinary microbiota.</title>
        <authorList>
            <person name="Thomas-White K."/>
            <person name="Kumar N."/>
            <person name="Forster S."/>
            <person name="Putonti C."/>
            <person name="Lawley T."/>
            <person name="Wolfe A.J."/>
        </authorList>
    </citation>
    <scope>NUCLEOTIDE SEQUENCE [LARGE SCALE GENOMIC DNA]</scope>
    <source>
        <strain evidence="2 3">UMB0792</strain>
    </source>
</reference>
<evidence type="ECO:0000313" key="2">
    <source>
        <dbReference type="EMBL" id="PMC65402.1"/>
    </source>
</evidence>
<dbReference type="Gene3D" id="1.10.10.10">
    <property type="entry name" value="Winged helix-like DNA-binding domain superfamily/Winged helix DNA-binding domain"/>
    <property type="match status" value="1"/>
</dbReference>
<sequence length="172" mass="18886">MSNMNAQLGGLSAHEADVWSRFWTVQMQLPAFLDAQLKRDAGVAYFEFHALQKIAESKRKSRRMTDLSEATAMSLSHLSRVVTRLEKKGLVVRIPDPNDGRSTFATLTPEGEKTVKSALPGHTAELRRVLFDNLNSAELEQLAHVFARMNSALVAEPGLNDVAVAPENASVA</sequence>
<dbReference type="GO" id="GO:0003700">
    <property type="term" value="F:DNA-binding transcription factor activity"/>
    <property type="evidence" value="ECO:0007669"/>
    <property type="project" value="InterPro"/>
</dbReference>
<keyword evidence="3" id="KW-1185">Reference proteome</keyword>
<dbReference type="RefSeq" id="WP_034665279.1">
    <property type="nucleotide sequence ID" value="NZ_JBHRZL010000021.1"/>
</dbReference>
<dbReference type="SMART" id="SM00347">
    <property type="entry name" value="HTH_MARR"/>
    <property type="match status" value="1"/>
</dbReference>
<dbReference type="PROSITE" id="PS50995">
    <property type="entry name" value="HTH_MARR_2"/>
    <property type="match status" value="1"/>
</dbReference>
<dbReference type="Proteomes" id="UP000235836">
    <property type="component" value="Unassembled WGS sequence"/>
</dbReference>
<comment type="caution">
    <text evidence="2">The sequence shown here is derived from an EMBL/GenBank/DDBJ whole genome shotgun (WGS) entry which is preliminary data.</text>
</comment>
<dbReference type="InterPro" id="IPR036388">
    <property type="entry name" value="WH-like_DNA-bd_sf"/>
</dbReference>
<gene>
    <name evidence="2" type="ORF">CJ203_00530</name>
</gene>
<dbReference type="SUPFAM" id="SSF46785">
    <property type="entry name" value="Winged helix' DNA-binding domain"/>
    <property type="match status" value="1"/>
</dbReference>
<name>A0A2N6T7X9_9CORY</name>
<dbReference type="AlphaFoldDB" id="A0A2N6T7X9"/>
<accession>A0A2N6T7X9</accession>
<evidence type="ECO:0000313" key="3">
    <source>
        <dbReference type="Proteomes" id="UP000235836"/>
    </source>
</evidence>
<dbReference type="InterPro" id="IPR036390">
    <property type="entry name" value="WH_DNA-bd_sf"/>
</dbReference>
<protein>
    <submittedName>
        <fullName evidence="2">MarR family transcriptional regulator</fullName>
    </submittedName>
</protein>
<dbReference type="PANTHER" id="PTHR33164:SF99">
    <property type="entry name" value="MARR FAMILY REGULATORY PROTEIN"/>
    <property type="match status" value="1"/>
</dbReference>
<dbReference type="GO" id="GO:0006950">
    <property type="term" value="P:response to stress"/>
    <property type="evidence" value="ECO:0007669"/>
    <property type="project" value="TreeGrafter"/>
</dbReference>
<proteinExistence type="predicted"/>